<evidence type="ECO:0000313" key="3">
    <source>
        <dbReference type="EMBL" id="KRS18437.1"/>
    </source>
</evidence>
<evidence type="ECO:0000313" key="5">
    <source>
        <dbReference type="Proteomes" id="UP000051401"/>
    </source>
</evidence>
<sequence length="517" mass="55903">MYLTQPLHKARRERPGDLFTIHGDRRQTNAVFADRVARLAGGLASLGVKPGDRVGMLAANSDRYLEYVFATLWAGGVLNPVNTRWSVPEIAYSLDDSDTRLLIVDDNFAPLVEDLRAQADVELTIVRLGEAEIPGAHDFEALIAGSDPVPDAMRHDDDLAAILYTGGTTGAPKGVMLSHRNMYSDALGLTAAADHGGDAPGLHVAPLFHVGGLAVVFQFALRRAPQVTIPAFDAGEVLRLIEAEGVGDIFLVPVMLRRLIEHPDMATRDVSALRSIRYGAAPIDVTLLGRAMRAFPEAGFLQVYGQTECAPVVTVLAPQDHVPDAEAPQMRSAGRPIATAEIRIVDPEGNECPTGQVGEIAVRGPTVMQGYWNKPEETAEALKDGWMHTGDAGCFDEAGFLHVVDRIKDMIITGGENVFSTEVENALAKHDGVSLCAVIGVPDDEWGERVHAVVLCVEGRDDLCAEVLSEHCRGFIAGYKVPRSFEFVTEMPLSPAGKVLKKDLRAPHWANRDRHVG</sequence>
<reference evidence="3 5" key="1">
    <citation type="submission" date="2015-04" db="EMBL/GenBank/DDBJ databases">
        <title>The draft genome sequence of Roseovarius indicus B108T.</title>
        <authorList>
            <person name="Li G."/>
            <person name="Lai Q."/>
            <person name="Shao Z."/>
            <person name="Yan P."/>
        </authorList>
    </citation>
    <scope>NUCLEOTIDE SEQUENCE [LARGE SCALE GENOMIC DNA]</scope>
    <source>
        <strain evidence="3 5">B108</strain>
    </source>
</reference>
<evidence type="ECO:0000313" key="6">
    <source>
        <dbReference type="Proteomes" id="UP000325785"/>
    </source>
</evidence>
<dbReference type="Pfam" id="PF00501">
    <property type="entry name" value="AMP-binding"/>
    <property type="match status" value="1"/>
</dbReference>
<feature type="domain" description="AMP-dependent synthetase/ligase" evidence="1">
    <location>
        <begin position="10"/>
        <end position="372"/>
    </location>
</feature>
<evidence type="ECO:0000259" key="2">
    <source>
        <dbReference type="Pfam" id="PF13193"/>
    </source>
</evidence>
<dbReference type="EMBL" id="CP031598">
    <property type="protein sequence ID" value="QEW25409.1"/>
    <property type="molecule type" value="Genomic_DNA"/>
</dbReference>
<dbReference type="PANTHER" id="PTHR43767:SF1">
    <property type="entry name" value="NONRIBOSOMAL PEPTIDE SYNTHASE PES1 (EUROFUNG)-RELATED"/>
    <property type="match status" value="1"/>
</dbReference>
<dbReference type="Gene3D" id="3.30.300.30">
    <property type="match status" value="1"/>
</dbReference>
<dbReference type="InterPro" id="IPR020845">
    <property type="entry name" value="AMP-binding_CS"/>
</dbReference>
<dbReference type="PATRIC" id="fig|540747.5.peg.3624"/>
<dbReference type="CDD" id="cd17631">
    <property type="entry name" value="FACL_FadD13-like"/>
    <property type="match status" value="1"/>
</dbReference>
<reference evidence="4 6" key="2">
    <citation type="submission" date="2018-08" db="EMBL/GenBank/DDBJ databases">
        <title>Genetic Globetrotter - A new plasmid hitch-hiking vast phylogenetic and geographic distances.</title>
        <authorList>
            <person name="Vollmers J."/>
            <person name="Petersen J."/>
        </authorList>
    </citation>
    <scope>NUCLEOTIDE SEQUENCE [LARGE SCALE GENOMIC DNA]</scope>
    <source>
        <strain evidence="4 6">DSM 26383</strain>
    </source>
</reference>
<evidence type="ECO:0000313" key="4">
    <source>
        <dbReference type="EMBL" id="QEW25409.1"/>
    </source>
</evidence>
<keyword evidence="5" id="KW-1185">Reference proteome</keyword>
<dbReference type="SUPFAM" id="SSF56801">
    <property type="entry name" value="Acetyl-CoA synthetase-like"/>
    <property type="match status" value="1"/>
</dbReference>
<accession>A0A0T5PBE1</accession>
<dbReference type="InterPro" id="IPR025110">
    <property type="entry name" value="AMP-bd_C"/>
</dbReference>
<dbReference type="RefSeq" id="WP_057814450.1">
    <property type="nucleotide sequence ID" value="NZ_CP031598.1"/>
</dbReference>
<organism evidence="3 5">
    <name type="scientific">Roseovarius indicus</name>
    <dbReference type="NCBI Taxonomy" id="540747"/>
    <lineage>
        <taxon>Bacteria</taxon>
        <taxon>Pseudomonadati</taxon>
        <taxon>Pseudomonadota</taxon>
        <taxon>Alphaproteobacteria</taxon>
        <taxon>Rhodobacterales</taxon>
        <taxon>Roseobacteraceae</taxon>
        <taxon>Roseovarius</taxon>
    </lineage>
</organism>
<dbReference type="InterPro" id="IPR050237">
    <property type="entry name" value="ATP-dep_AMP-bd_enzyme"/>
</dbReference>
<dbReference type="EC" id="6.2.1.3" evidence="4"/>
<dbReference type="GO" id="GO:0004467">
    <property type="term" value="F:long-chain fatty acid-CoA ligase activity"/>
    <property type="evidence" value="ECO:0007669"/>
    <property type="project" value="UniProtKB-EC"/>
</dbReference>
<keyword evidence="3" id="KW-0436">Ligase</keyword>
<protein>
    <submittedName>
        <fullName evidence="3 4">Fatty-acid--CoA ligase</fullName>
        <ecNumber evidence="4">6.2.1.3</ecNumber>
    </submittedName>
</protein>
<dbReference type="KEGG" id="rid:RIdsm_01195"/>
<dbReference type="OrthoDB" id="9803968at2"/>
<dbReference type="EMBL" id="LAXI01000003">
    <property type="protein sequence ID" value="KRS18437.1"/>
    <property type="molecule type" value="Genomic_DNA"/>
</dbReference>
<dbReference type="PANTHER" id="PTHR43767">
    <property type="entry name" value="LONG-CHAIN-FATTY-ACID--COA LIGASE"/>
    <property type="match status" value="1"/>
</dbReference>
<dbReference type="AlphaFoldDB" id="A0A0T5PBE1"/>
<dbReference type="InterPro" id="IPR000873">
    <property type="entry name" value="AMP-dep_synth/lig_dom"/>
</dbReference>
<dbReference type="Proteomes" id="UP000051401">
    <property type="component" value="Unassembled WGS sequence"/>
</dbReference>
<dbReference type="NCBIfam" id="NF004837">
    <property type="entry name" value="PRK06187.1"/>
    <property type="match status" value="1"/>
</dbReference>
<gene>
    <name evidence="4" type="primary">lcfB_5</name>
    <name evidence="4" type="ORF">RIdsm_01195</name>
    <name evidence="3" type="ORF">XM52_06320</name>
</gene>
<proteinExistence type="predicted"/>
<name>A0A0T5PBE1_9RHOB</name>
<dbReference type="Gene3D" id="3.40.50.12780">
    <property type="entry name" value="N-terminal domain of ligase-like"/>
    <property type="match status" value="1"/>
</dbReference>
<dbReference type="Proteomes" id="UP000325785">
    <property type="component" value="Chromosome"/>
</dbReference>
<feature type="domain" description="AMP-binding enzyme C-terminal" evidence="2">
    <location>
        <begin position="422"/>
        <end position="498"/>
    </location>
</feature>
<dbReference type="STRING" id="540747.SAMN04488031_104351"/>
<evidence type="ECO:0000259" key="1">
    <source>
        <dbReference type="Pfam" id="PF00501"/>
    </source>
</evidence>
<dbReference type="Pfam" id="PF13193">
    <property type="entry name" value="AMP-binding_C"/>
    <property type="match status" value="1"/>
</dbReference>
<dbReference type="InterPro" id="IPR042099">
    <property type="entry name" value="ANL_N_sf"/>
</dbReference>
<dbReference type="PROSITE" id="PS00455">
    <property type="entry name" value="AMP_BINDING"/>
    <property type="match status" value="1"/>
</dbReference>
<dbReference type="InterPro" id="IPR045851">
    <property type="entry name" value="AMP-bd_C_sf"/>
</dbReference>